<keyword evidence="1" id="KW-0472">Membrane</keyword>
<dbReference type="AlphaFoldDB" id="A0A6N2L5B3"/>
<proteinExistence type="predicted"/>
<evidence type="ECO:0000313" key="2">
    <source>
        <dbReference type="EMBL" id="VFU30533.1"/>
    </source>
</evidence>
<organism evidence="2">
    <name type="scientific">Salix viminalis</name>
    <name type="common">Common osier</name>
    <name type="synonym">Basket willow</name>
    <dbReference type="NCBI Taxonomy" id="40686"/>
    <lineage>
        <taxon>Eukaryota</taxon>
        <taxon>Viridiplantae</taxon>
        <taxon>Streptophyta</taxon>
        <taxon>Embryophyta</taxon>
        <taxon>Tracheophyta</taxon>
        <taxon>Spermatophyta</taxon>
        <taxon>Magnoliopsida</taxon>
        <taxon>eudicotyledons</taxon>
        <taxon>Gunneridae</taxon>
        <taxon>Pentapetalae</taxon>
        <taxon>rosids</taxon>
        <taxon>fabids</taxon>
        <taxon>Malpighiales</taxon>
        <taxon>Salicaceae</taxon>
        <taxon>Saliceae</taxon>
        <taxon>Salix</taxon>
    </lineage>
</organism>
<protein>
    <submittedName>
        <fullName evidence="2">Uncharacterized protein</fullName>
    </submittedName>
</protein>
<evidence type="ECO:0000256" key="1">
    <source>
        <dbReference type="SAM" id="Phobius"/>
    </source>
</evidence>
<feature type="transmembrane region" description="Helical" evidence="1">
    <location>
        <begin position="6"/>
        <end position="24"/>
    </location>
</feature>
<dbReference type="EMBL" id="CAADRP010000635">
    <property type="protein sequence ID" value="VFU30533.1"/>
    <property type="molecule type" value="Genomic_DNA"/>
</dbReference>
<dbReference type="EMBL" id="CAADRP010001113">
    <property type="protein sequence ID" value="VFU36500.1"/>
    <property type="molecule type" value="Genomic_DNA"/>
</dbReference>
<keyword evidence="1" id="KW-0812">Transmembrane</keyword>
<reference evidence="2" key="1">
    <citation type="submission" date="2019-03" db="EMBL/GenBank/DDBJ databases">
        <authorList>
            <person name="Mank J."/>
            <person name="Almeida P."/>
        </authorList>
    </citation>
    <scope>NUCLEOTIDE SEQUENCE</scope>
    <source>
        <strain evidence="2">78183</strain>
    </source>
</reference>
<gene>
    <name evidence="2" type="ORF">SVIM_LOCUS120076</name>
    <name evidence="3" type="ORF">SVIM_LOCUS184638</name>
</gene>
<sequence length="83" mass="9337">MPHQLLLVGLVVVVCGWSIIKIHMQMHADNIRVKSLFVSVHLPKFFGSENLDDAASAINEYTNQRDLDFAEKEKEGHPSFCGL</sequence>
<evidence type="ECO:0000313" key="3">
    <source>
        <dbReference type="EMBL" id="VFU36500.1"/>
    </source>
</evidence>
<keyword evidence="1" id="KW-1133">Transmembrane helix</keyword>
<name>A0A6N2L5B3_SALVM</name>
<accession>A0A6N2L5B3</accession>